<dbReference type="Pfam" id="PF00574">
    <property type="entry name" value="CLP_protease"/>
    <property type="match status" value="1"/>
</dbReference>
<reference evidence="8 9" key="1">
    <citation type="submission" date="2017-09" db="EMBL/GenBank/DDBJ databases">
        <title>Paracoccus alkalisoli sp. nov., isolated from saline alkaline soil.</title>
        <authorList>
            <person name="Dong X."/>
            <person name="Zhang G."/>
        </authorList>
    </citation>
    <scope>NUCLEOTIDE SEQUENCE [LARGE SCALE GENOMIC DNA]</scope>
    <source>
        <strain evidence="8 9">WN007</strain>
    </source>
</reference>
<dbReference type="PANTHER" id="PTHR10381:SF70">
    <property type="entry name" value="ATP-DEPENDENT CLP PROTEASE PROTEOLYTIC SUBUNIT"/>
    <property type="match status" value="1"/>
</dbReference>
<dbReference type="SUPFAM" id="SSF52096">
    <property type="entry name" value="ClpP/crotonase"/>
    <property type="match status" value="1"/>
</dbReference>
<organism evidence="8 9">
    <name type="scientific">Paracoccus salipaludis</name>
    <dbReference type="NCBI Taxonomy" id="2032623"/>
    <lineage>
        <taxon>Bacteria</taxon>
        <taxon>Pseudomonadati</taxon>
        <taxon>Pseudomonadota</taxon>
        <taxon>Alphaproteobacteria</taxon>
        <taxon>Rhodobacterales</taxon>
        <taxon>Paracoccaceae</taxon>
        <taxon>Paracoccus</taxon>
    </lineage>
</organism>
<dbReference type="GO" id="GO:0004252">
    <property type="term" value="F:serine-type endopeptidase activity"/>
    <property type="evidence" value="ECO:0007669"/>
    <property type="project" value="InterPro"/>
</dbReference>
<dbReference type="GO" id="GO:0006515">
    <property type="term" value="P:protein quality control for misfolded or incompletely synthesized proteins"/>
    <property type="evidence" value="ECO:0007669"/>
    <property type="project" value="TreeGrafter"/>
</dbReference>
<comment type="caution">
    <text evidence="8">The sequence shown here is derived from an EMBL/GenBank/DDBJ whole genome shotgun (WGS) entry which is preliminary data.</text>
</comment>
<dbReference type="RefSeq" id="WP_095640514.1">
    <property type="nucleotide sequence ID" value="NZ_NSJZ01000009.1"/>
</dbReference>
<evidence type="ECO:0000256" key="5">
    <source>
        <dbReference type="ARBA" id="ARBA00022825"/>
    </source>
</evidence>
<keyword evidence="3" id="KW-0645">Protease</keyword>
<keyword evidence="4" id="KW-0378">Hydrolase</keyword>
<dbReference type="PANTHER" id="PTHR10381">
    <property type="entry name" value="ATP-DEPENDENT CLP PROTEASE PROTEOLYTIC SUBUNIT"/>
    <property type="match status" value="1"/>
</dbReference>
<sequence length="282" mass="29666">MTLRSTPEISLSRPPKLQAYDPDPALLEKWTPGLRASSGPETAYGTSTITVLDVIGADGLTGEGVTARRVAAALRAIDADTVTLDINSPGGDFFEGVAIYNLLRVDPRQITVRILGLAASAASVIAMAGDELRIARAGFLMVHNAWAVSVGNRHDLAEAARLMAPFDAAMAEVYAAKAGVDPAEAAAWMDAERWFGGAEAVEAGLADGLLAADVTRDAGAQPEAQSALRRIDTLLARQNIPRSERRALLAELCGTPGAATHVMPRADDDWTALARSLIQTLT</sequence>
<evidence type="ECO:0000256" key="2">
    <source>
        <dbReference type="ARBA" id="ARBA00022490"/>
    </source>
</evidence>
<dbReference type="InterPro" id="IPR001907">
    <property type="entry name" value="ClpP"/>
</dbReference>
<evidence type="ECO:0000313" key="9">
    <source>
        <dbReference type="Proteomes" id="UP000218023"/>
    </source>
</evidence>
<dbReference type="EMBL" id="NSJZ01000009">
    <property type="protein sequence ID" value="PAU96915.1"/>
    <property type="molecule type" value="Genomic_DNA"/>
</dbReference>
<dbReference type="GO" id="GO:0004176">
    <property type="term" value="F:ATP-dependent peptidase activity"/>
    <property type="evidence" value="ECO:0007669"/>
    <property type="project" value="InterPro"/>
</dbReference>
<evidence type="ECO:0000256" key="7">
    <source>
        <dbReference type="SAM" id="MobiDB-lite"/>
    </source>
</evidence>
<dbReference type="InterPro" id="IPR023562">
    <property type="entry name" value="ClpP/TepA"/>
</dbReference>
<dbReference type="Gene3D" id="3.90.226.10">
    <property type="entry name" value="2-enoyl-CoA Hydratase, Chain A, domain 1"/>
    <property type="match status" value="1"/>
</dbReference>
<evidence type="ECO:0000256" key="6">
    <source>
        <dbReference type="RuleBase" id="RU003567"/>
    </source>
</evidence>
<proteinExistence type="inferred from homology"/>
<keyword evidence="2" id="KW-0963">Cytoplasm</keyword>
<evidence type="ECO:0000313" key="8">
    <source>
        <dbReference type="EMBL" id="PAU96915.1"/>
    </source>
</evidence>
<comment type="similarity">
    <text evidence="1 6">Belongs to the peptidase S14 family.</text>
</comment>
<dbReference type="AlphaFoldDB" id="A0A2A2GJ69"/>
<dbReference type="GO" id="GO:0051117">
    <property type="term" value="F:ATPase binding"/>
    <property type="evidence" value="ECO:0007669"/>
    <property type="project" value="TreeGrafter"/>
</dbReference>
<keyword evidence="9" id="KW-1185">Reference proteome</keyword>
<name>A0A2A2GJ69_9RHOB</name>
<dbReference type="NCBIfam" id="NF045542">
    <property type="entry name" value="Clp_rel_HeadMat"/>
    <property type="match status" value="1"/>
</dbReference>
<dbReference type="PRINTS" id="PR00127">
    <property type="entry name" value="CLPPROTEASEP"/>
</dbReference>
<keyword evidence="5" id="KW-0720">Serine protease</keyword>
<feature type="region of interest" description="Disordered" evidence="7">
    <location>
        <begin position="1"/>
        <end position="22"/>
    </location>
</feature>
<gene>
    <name evidence="8" type="ORF">CK240_11675</name>
</gene>
<dbReference type="GO" id="GO:0009368">
    <property type="term" value="C:endopeptidase Clp complex"/>
    <property type="evidence" value="ECO:0007669"/>
    <property type="project" value="TreeGrafter"/>
</dbReference>
<accession>A0A2A2GJ69</accession>
<dbReference type="InterPro" id="IPR029045">
    <property type="entry name" value="ClpP/crotonase-like_dom_sf"/>
</dbReference>
<evidence type="ECO:0000256" key="4">
    <source>
        <dbReference type="ARBA" id="ARBA00022801"/>
    </source>
</evidence>
<dbReference type="Proteomes" id="UP000218023">
    <property type="component" value="Unassembled WGS sequence"/>
</dbReference>
<protein>
    <recommendedName>
        <fullName evidence="6">ATP-dependent Clp protease proteolytic subunit</fullName>
    </recommendedName>
</protein>
<dbReference type="OrthoDB" id="9806592at2"/>
<evidence type="ECO:0000256" key="1">
    <source>
        <dbReference type="ARBA" id="ARBA00007039"/>
    </source>
</evidence>
<dbReference type="CDD" id="cd07016">
    <property type="entry name" value="S14_ClpP_1"/>
    <property type="match status" value="1"/>
</dbReference>
<evidence type="ECO:0000256" key="3">
    <source>
        <dbReference type="ARBA" id="ARBA00022670"/>
    </source>
</evidence>